<proteinExistence type="predicted"/>
<reference evidence="2" key="1">
    <citation type="journal article" date="2017" name="Genome Announc.">
        <title>Draft Genome Sequence of Terrimicrobium sacchariphilum NM-5T, a Facultative Anaerobic Soil Bacterium of the Class Spartobacteria.</title>
        <authorList>
            <person name="Qiu Y.L."/>
            <person name="Tourlousse D.M."/>
            <person name="Matsuura N."/>
            <person name="Ohashi A."/>
            <person name="Sekiguchi Y."/>
        </authorList>
    </citation>
    <scope>NUCLEOTIDE SEQUENCE [LARGE SCALE GENOMIC DNA]</scope>
    <source>
        <strain evidence="2">NM-5</strain>
    </source>
</reference>
<accession>A0A146G5Q9</accession>
<comment type="caution">
    <text evidence="1">The sequence shown here is derived from an EMBL/GenBank/DDBJ whole genome shotgun (WGS) entry which is preliminary data.</text>
</comment>
<dbReference type="AlphaFoldDB" id="A0A146G5Q9"/>
<dbReference type="Proteomes" id="UP000076023">
    <property type="component" value="Unassembled WGS sequence"/>
</dbReference>
<dbReference type="InParanoid" id="A0A146G5Q9"/>
<keyword evidence="2" id="KW-1185">Reference proteome</keyword>
<evidence type="ECO:0000313" key="2">
    <source>
        <dbReference type="Proteomes" id="UP000076023"/>
    </source>
</evidence>
<dbReference type="STRING" id="690879.TSACC_2702"/>
<evidence type="ECO:0000313" key="1">
    <source>
        <dbReference type="EMBL" id="GAT32304.1"/>
    </source>
</evidence>
<sequence length="210" mass="22314">MELLAAIGIVAVLAAMTLSGLRVVRSAGDSAKCVGSLRAVGQGIVAYVNDNTFSLPAYPYKPAAGQLPGPLNSGQIPVSSRKYQGMLAYMIYPYLGLPEPTAQDRVVPMLQCPAWKRETKNPIGVSYYLPNDVVVDGAHVKPFGYPAPSYAEPMRMLALPGSPSSILVLQDVDRKLPGISGADWAAALPASPVHRGKRNLLYLDGHVASQ</sequence>
<organism evidence="1 2">
    <name type="scientific">Terrimicrobium sacchariphilum</name>
    <dbReference type="NCBI Taxonomy" id="690879"/>
    <lineage>
        <taxon>Bacteria</taxon>
        <taxon>Pseudomonadati</taxon>
        <taxon>Verrucomicrobiota</taxon>
        <taxon>Terrimicrobiia</taxon>
        <taxon>Terrimicrobiales</taxon>
        <taxon>Terrimicrobiaceae</taxon>
        <taxon>Terrimicrobium</taxon>
    </lineage>
</organism>
<name>A0A146G5Q9_TERSA</name>
<gene>
    <name evidence="1" type="ORF">TSACC_2702</name>
</gene>
<dbReference type="EMBL" id="BDCO01000002">
    <property type="protein sequence ID" value="GAT32304.1"/>
    <property type="molecule type" value="Genomic_DNA"/>
</dbReference>
<protein>
    <submittedName>
        <fullName evidence="1">Prepilin-type processing-associated H-X9-DG domain-containing protein</fullName>
    </submittedName>
</protein>